<evidence type="ECO:0000313" key="1">
    <source>
        <dbReference type="EMBL" id="EDL98029.1"/>
    </source>
</evidence>
<evidence type="ECO:0000313" key="2">
    <source>
        <dbReference type="Proteomes" id="UP000234681"/>
    </source>
</evidence>
<protein>
    <submittedName>
        <fullName evidence="1">RCG23326</fullName>
    </submittedName>
</protein>
<dbReference type="Proteomes" id="UP000234681">
    <property type="component" value="Chromosome 14"/>
</dbReference>
<gene>
    <name evidence="1" type="ORF">rCG_23326</name>
</gene>
<dbReference type="Gene3D" id="3.30.200.20">
    <property type="entry name" value="Phosphorylase Kinase, domain 1"/>
    <property type="match status" value="1"/>
</dbReference>
<dbReference type="AlphaFoldDB" id="A6JQB2"/>
<reference evidence="2" key="1">
    <citation type="submission" date="2005-09" db="EMBL/GenBank/DDBJ databases">
        <authorList>
            <person name="Mural R.J."/>
            <person name="Li P.W."/>
            <person name="Adams M.D."/>
            <person name="Amanatides P.G."/>
            <person name="Baden-Tillson H."/>
            <person name="Barnstead M."/>
            <person name="Chin S.H."/>
            <person name="Dew I."/>
            <person name="Evans C.A."/>
            <person name="Ferriera S."/>
            <person name="Flanigan M."/>
            <person name="Fosler C."/>
            <person name="Glodek A."/>
            <person name="Gu Z."/>
            <person name="Holt R.A."/>
            <person name="Jennings D."/>
            <person name="Kraft C.L."/>
            <person name="Lu F."/>
            <person name="Nguyen T."/>
            <person name="Nusskern D.R."/>
            <person name="Pfannkoch C.M."/>
            <person name="Sitter C."/>
            <person name="Sutton G.G."/>
            <person name="Venter J.C."/>
            <person name="Wang Z."/>
            <person name="Woodage T."/>
            <person name="Zheng X.H."/>
            <person name="Zhong F."/>
        </authorList>
    </citation>
    <scope>NUCLEOTIDE SEQUENCE [LARGE SCALE GENOMIC DNA]</scope>
    <source>
        <strain>BN</strain>
        <strain evidence="2">Sprague-Dawley</strain>
    </source>
</reference>
<sequence>MRVFLSLAERRKEALVKNNLVLGESVYEEKRVSISEGDDKTEYQA</sequence>
<proteinExistence type="predicted"/>
<dbReference type="EMBL" id="CH473996">
    <property type="protein sequence ID" value="EDL98029.1"/>
    <property type="molecule type" value="Genomic_DNA"/>
</dbReference>
<name>A6JQB2_RAT</name>
<accession>A6JQB2</accession>
<organism evidence="1 2">
    <name type="scientific">Rattus norvegicus</name>
    <name type="common">Rat</name>
    <dbReference type="NCBI Taxonomy" id="10116"/>
    <lineage>
        <taxon>Eukaryota</taxon>
        <taxon>Metazoa</taxon>
        <taxon>Chordata</taxon>
        <taxon>Craniata</taxon>
        <taxon>Vertebrata</taxon>
        <taxon>Euteleostomi</taxon>
        <taxon>Mammalia</taxon>
        <taxon>Eutheria</taxon>
        <taxon>Euarchontoglires</taxon>
        <taxon>Glires</taxon>
        <taxon>Rodentia</taxon>
        <taxon>Myomorpha</taxon>
        <taxon>Muroidea</taxon>
        <taxon>Muridae</taxon>
        <taxon>Murinae</taxon>
        <taxon>Rattus</taxon>
    </lineage>
</organism>